<keyword evidence="3" id="KW-1185">Reference proteome</keyword>
<dbReference type="AlphaFoldDB" id="A0A4Y2PHX3"/>
<accession>A0A4Y2PHX3</accession>
<comment type="caution">
    <text evidence="2">The sequence shown here is derived from an EMBL/GenBank/DDBJ whole genome shotgun (WGS) entry which is preliminary data.</text>
</comment>
<evidence type="ECO:0000313" key="3">
    <source>
        <dbReference type="Proteomes" id="UP000499080"/>
    </source>
</evidence>
<evidence type="ECO:0000256" key="1">
    <source>
        <dbReference type="SAM" id="MobiDB-lite"/>
    </source>
</evidence>
<name>A0A4Y2PHX3_ARAVE</name>
<reference evidence="2 3" key="1">
    <citation type="journal article" date="2019" name="Sci. Rep.">
        <title>Orb-weaving spider Araneus ventricosus genome elucidates the spidroin gene catalogue.</title>
        <authorList>
            <person name="Kono N."/>
            <person name="Nakamura H."/>
            <person name="Ohtoshi R."/>
            <person name="Moran D.A.P."/>
            <person name="Shinohara A."/>
            <person name="Yoshida Y."/>
            <person name="Fujiwara M."/>
            <person name="Mori M."/>
            <person name="Tomita M."/>
            <person name="Arakawa K."/>
        </authorList>
    </citation>
    <scope>NUCLEOTIDE SEQUENCE [LARGE SCALE GENOMIC DNA]</scope>
</reference>
<feature type="compositionally biased region" description="Acidic residues" evidence="1">
    <location>
        <begin position="85"/>
        <end position="94"/>
    </location>
</feature>
<evidence type="ECO:0000313" key="2">
    <source>
        <dbReference type="EMBL" id="GBN50709.1"/>
    </source>
</evidence>
<feature type="region of interest" description="Disordered" evidence="1">
    <location>
        <begin position="70"/>
        <end position="104"/>
    </location>
</feature>
<protein>
    <submittedName>
        <fullName evidence="2">Uncharacterized protein</fullName>
    </submittedName>
</protein>
<gene>
    <name evidence="2" type="ORF">AVEN_64268_1</name>
</gene>
<proteinExistence type="predicted"/>
<dbReference type="Proteomes" id="UP000499080">
    <property type="component" value="Unassembled WGS sequence"/>
</dbReference>
<feature type="compositionally biased region" description="Basic and acidic residues" evidence="1">
    <location>
        <begin position="95"/>
        <end position="104"/>
    </location>
</feature>
<sequence>MPQEFVTIMMIELRTRFFYTAKETKEKNVRVSGLVFNMVCFPESNLKVQNVDLGDLNALAATETVLEESVVPEDVSDLERKSSLEEEDDDDDDEPEKKRQKTWEDNFDVIEDTILL</sequence>
<organism evidence="2 3">
    <name type="scientific">Araneus ventricosus</name>
    <name type="common">Orbweaver spider</name>
    <name type="synonym">Epeira ventricosa</name>
    <dbReference type="NCBI Taxonomy" id="182803"/>
    <lineage>
        <taxon>Eukaryota</taxon>
        <taxon>Metazoa</taxon>
        <taxon>Ecdysozoa</taxon>
        <taxon>Arthropoda</taxon>
        <taxon>Chelicerata</taxon>
        <taxon>Arachnida</taxon>
        <taxon>Araneae</taxon>
        <taxon>Araneomorphae</taxon>
        <taxon>Entelegynae</taxon>
        <taxon>Araneoidea</taxon>
        <taxon>Araneidae</taxon>
        <taxon>Araneus</taxon>
    </lineage>
</organism>
<dbReference type="EMBL" id="BGPR01215234">
    <property type="protein sequence ID" value="GBN50709.1"/>
    <property type="molecule type" value="Genomic_DNA"/>
</dbReference>